<dbReference type="PROSITE" id="PS50188">
    <property type="entry name" value="B302_SPRY"/>
    <property type="match status" value="2"/>
</dbReference>
<name>A0AA97J6R4_EUBMA</name>
<evidence type="ECO:0000256" key="13">
    <source>
        <dbReference type="ARBA" id="ARBA00023180"/>
    </source>
</evidence>
<feature type="signal peptide" evidence="18">
    <location>
        <begin position="1"/>
        <end position="19"/>
    </location>
</feature>
<evidence type="ECO:0000256" key="15">
    <source>
        <dbReference type="ARBA" id="ARBA00034460"/>
    </source>
</evidence>
<keyword evidence="14" id="KW-0393">Immunoglobulin domain</keyword>
<dbReference type="InterPro" id="IPR001841">
    <property type="entry name" value="Znf_RING"/>
</dbReference>
<dbReference type="CDD" id="cd16594">
    <property type="entry name" value="RING-HC_TRIM7-like_C-IV"/>
    <property type="match status" value="1"/>
</dbReference>
<feature type="domain" description="RING-type" evidence="19">
    <location>
        <begin position="494"/>
        <end position="537"/>
    </location>
</feature>
<keyword evidence="6" id="KW-0479">Metal-binding</keyword>
<evidence type="ECO:0000256" key="6">
    <source>
        <dbReference type="ARBA" id="ARBA00022723"/>
    </source>
</evidence>
<comment type="subcellular location">
    <subcellularLocation>
        <location evidence="1">Membrane</location>
        <topology evidence="1">Single-pass type I membrane protein</topology>
    </subcellularLocation>
</comment>
<proteinExistence type="inferred from homology"/>
<dbReference type="GO" id="GO:0008270">
    <property type="term" value="F:zinc ion binding"/>
    <property type="evidence" value="ECO:0007669"/>
    <property type="project" value="UniProtKB-KW"/>
</dbReference>
<dbReference type="InterPro" id="IPR013320">
    <property type="entry name" value="ConA-like_dom_sf"/>
</dbReference>
<dbReference type="InterPro" id="IPR001870">
    <property type="entry name" value="B30.2/SPRY"/>
</dbReference>
<dbReference type="Gene3D" id="2.60.40.10">
    <property type="entry name" value="Immunoglobulins"/>
    <property type="match status" value="2"/>
</dbReference>
<dbReference type="SUPFAM" id="SSF57850">
    <property type="entry name" value="RING/U-box"/>
    <property type="match status" value="1"/>
</dbReference>
<feature type="chain" id="PRO_5041637929" evidence="18">
    <location>
        <begin position="20"/>
        <end position="953"/>
    </location>
</feature>
<evidence type="ECO:0000256" key="10">
    <source>
        <dbReference type="ARBA" id="ARBA00022989"/>
    </source>
</evidence>
<dbReference type="InterPro" id="IPR000315">
    <property type="entry name" value="Znf_B-box"/>
</dbReference>
<accession>A0AA97J6R4</accession>
<reference evidence="24" key="1">
    <citation type="submission" date="2025-08" db="UniProtKB">
        <authorList>
            <consortium name="RefSeq"/>
        </authorList>
    </citation>
    <scope>IDENTIFICATION</scope>
    <source>
        <tissue evidence="24">Blood</tissue>
    </source>
</reference>
<keyword evidence="7 18" id="KW-0732">Signal</keyword>
<dbReference type="InterPro" id="IPR050143">
    <property type="entry name" value="TRIM/RBCC"/>
</dbReference>
<feature type="coiled-coil region" evidence="17">
    <location>
        <begin position="747"/>
        <end position="774"/>
    </location>
</feature>
<dbReference type="CDD" id="cd12888">
    <property type="entry name" value="SPRY_PRY_TRIM7_like"/>
    <property type="match status" value="2"/>
</dbReference>
<dbReference type="CDD" id="cd19762">
    <property type="entry name" value="Bbox2_TRIM7-like"/>
    <property type="match status" value="1"/>
</dbReference>
<keyword evidence="10" id="KW-1133">Transmembrane helix</keyword>
<dbReference type="InterPro" id="IPR003599">
    <property type="entry name" value="Ig_sub"/>
</dbReference>
<dbReference type="SUPFAM" id="SSF49899">
    <property type="entry name" value="Concanavalin A-like lectins/glucanases"/>
    <property type="match status" value="2"/>
</dbReference>
<dbReference type="SMART" id="SM00336">
    <property type="entry name" value="BBOX"/>
    <property type="match status" value="1"/>
</dbReference>
<dbReference type="InterPro" id="IPR053896">
    <property type="entry name" value="BTN3A2-like_Ig-C"/>
</dbReference>
<dbReference type="Pfam" id="PF00622">
    <property type="entry name" value="SPRY"/>
    <property type="match status" value="2"/>
</dbReference>
<evidence type="ECO:0000256" key="12">
    <source>
        <dbReference type="ARBA" id="ARBA00023157"/>
    </source>
</evidence>
<dbReference type="FunFam" id="2.60.40.10:FF:000088">
    <property type="entry name" value="Butyrophilin subfamily 1 member A1"/>
    <property type="match status" value="1"/>
</dbReference>
<dbReference type="PROSITE" id="PS50089">
    <property type="entry name" value="ZF_RING_2"/>
    <property type="match status" value="1"/>
</dbReference>
<dbReference type="InterPro" id="IPR043136">
    <property type="entry name" value="B30.2/SPRY_sf"/>
</dbReference>
<dbReference type="Pfam" id="PF00643">
    <property type="entry name" value="zf-B_box"/>
    <property type="match status" value="1"/>
</dbReference>
<dbReference type="InterPro" id="IPR013106">
    <property type="entry name" value="Ig_V-set"/>
</dbReference>
<evidence type="ECO:0000256" key="18">
    <source>
        <dbReference type="SAM" id="SignalP"/>
    </source>
</evidence>
<feature type="coiled-coil region" evidence="17">
    <location>
        <begin position="649"/>
        <end position="716"/>
    </location>
</feature>
<keyword evidence="23" id="KW-1185">Reference proteome</keyword>
<dbReference type="Gene3D" id="3.30.160.60">
    <property type="entry name" value="Classic Zinc Finger"/>
    <property type="match status" value="1"/>
</dbReference>
<evidence type="ECO:0000256" key="8">
    <source>
        <dbReference type="ARBA" id="ARBA00022771"/>
    </source>
</evidence>
<dbReference type="GO" id="GO:0016020">
    <property type="term" value="C:membrane"/>
    <property type="evidence" value="ECO:0007669"/>
    <property type="project" value="UniProtKB-SubCell"/>
</dbReference>
<keyword evidence="12" id="KW-1015">Disulfide bond</keyword>
<feature type="domain" description="B30.2/SPRY" evidence="21">
    <location>
        <begin position="267"/>
        <end position="462"/>
    </location>
</feature>
<dbReference type="SUPFAM" id="SSF48726">
    <property type="entry name" value="Immunoglobulin"/>
    <property type="match status" value="2"/>
</dbReference>
<keyword evidence="5" id="KW-0800">Toxin</keyword>
<dbReference type="SMART" id="SM00409">
    <property type="entry name" value="IG"/>
    <property type="match status" value="1"/>
</dbReference>
<dbReference type="GeneID" id="129327704"/>
<dbReference type="InterPro" id="IPR027370">
    <property type="entry name" value="Znf-RING_euk"/>
</dbReference>
<evidence type="ECO:0000259" key="19">
    <source>
        <dbReference type="PROSITE" id="PS50089"/>
    </source>
</evidence>
<keyword evidence="11" id="KW-0472">Membrane</keyword>
<sequence>MTSFLFILILSFIAHPVNNMGPVQFTVTGPLSPVTATLGEDVVLRYHLFPRTSVQNMEIKWFRSQNSSYVHYYQSGRDYSERQQVKYQGRTQFLRDGIDEGKVDLRIFNVSLFDEGEYYCSVNNGSFYQETSWDVKVTALGPAPVISIEGYKKAGIRAVCQSSGWYPRPKMLWRDPSGKHLSSFQRNFQMDNGLFDVHNEIIVTQSSNHNLTCVVRNILLNKEKESTIHIAIDVFPHTSPWIVGLCISLVVSLGLALSIPYLFKINRTLAAELGWRNMVMPIEKANITLDPETANHDLILSADQKNVIQGFMWHRLPDNPKRFDMERCVLGSEGFSSGRHYWEVEVGEEGYWAVGVARDSVRRKGRLTLDPKEGIWAVEKCRVQYQALTVPETPLSLRKSPRKLGIYLDYEMEQVAFHDVSHKTPIFTFRLAPLNGERVFPFLHVGVGCWLTLLLEAYALPCECMKLPSTESGTWSIKMATPNPEKFLQDEATCSICLDYFQDPVMVINCGHNFCRNCITQCCEGSPFKAIPCPQCRRPFPWKNLHPNRHLWNIVDLAKQFSNKRANETGDLCQKHREPLKLFCEHDQTPICVVCDRSKAHKNHSVVPIEEAAQVYRGKLQHYLQVLKEDREEILSHKSELEKPTQDLLKDTAAERKKLSLELQQLRKLFEKEEQRLLSQLDEVEKEVEKREAENVTAFSEEISRLDALIRELEQKCQEPPCGLLQNIGSTMNRCKDKFQLPVTRDSSELKRKLQILSKESALLQADLKKFKETLSEPKWIEENVMLDQETAHPRFLVSDDRRSVSWGSFRQEVPYSPKRFEPARCVLGSHGFMSGKHHWTVDVEDGTFWAVGVAQESVQRKGKFNFVPEEGVWAVGFSNGQYKALTSPPDFLMLLTHPNKIQVYLDYENEAVTFWDPEEHAELYRFESANFKGKTLFPFFRIGDMKTSLLLC</sequence>
<keyword evidence="5" id="KW-0528">Neurotoxin</keyword>
<dbReference type="SMART" id="SM00184">
    <property type="entry name" value="RING"/>
    <property type="match status" value="1"/>
</dbReference>
<dbReference type="PROSITE" id="PS50119">
    <property type="entry name" value="ZF_BBOX"/>
    <property type="match status" value="1"/>
</dbReference>
<comment type="similarity">
    <text evidence="3">Belongs to the ohanin/vespryn family.</text>
</comment>
<dbReference type="Pfam" id="PF07686">
    <property type="entry name" value="V-set"/>
    <property type="match status" value="1"/>
</dbReference>
<dbReference type="PANTHER" id="PTHR24103">
    <property type="entry name" value="E3 UBIQUITIN-PROTEIN LIGASE TRIM"/>
    <property type="match status" value="1"/>
</dbReference>
<feature type="domain" description="B box-type" evidence="20">
    <location>
        <begin position="568"/>
        <end position="609"/>
    </location>
</feature>
<dbReference type="SMART" id="SM00449">
    <property type="entry name" value="SPRY"/>
    <property type="match status" value="2"/>
</dbReference>
<dbReference type="InterPro" id="IPR007110">
    <property type="entry name" value="Ig-like_dom"/>
</dbReference>
<evidence type="ECO:0000313" key="24">
    <source>
        <dbReference type="RefSeq" id="XP_054832433.1"/>
    </source>
</evidence>
<dbReference type="PRINTS" id="PR01407">
    <property type="entry name" value="BUTYPHLNCDUF"/>
</dbReference>
<dbReference type="FunFam" id="2.60.120.920:FF:000004">
    <property type="entry name" value="Butyrophilin subfamily 1 member A1"/>
    <property type="match status" value="2"/>
</dbReference>
<evidence type="ECO:0000256" key="11">
    <source>
        <dbReference type="ARBA" id="ARBA00023136"/>
    </source>
</evidence>
<evidence type="ECO:0000256" key="9">
    <source>
        <dbReference type="ARBA" id="ARBA00022833"/>
    </source>
</evidence>
<protein>
    <submittedName>
        <fullName evidence="24">E3 ubiquitin-protein ligase TRIM7-like</fullName>
    </submittedName>
</protein>
<dbReference type="SUPFAM" id="SSF57845">
    <property type="entry name" value="B-box zinc-binding domain"/>
    <property type="match status" value="1"/>
</dbReference>
<evidence type="ECO:0000256" key="16">
    <source>
        <dbReference type="PROSITE-ProRule" id="PRU00024"/>
    </source>
</evidence>
<feature type="domain" description="B30.2/SPRY" evidence="21">
    <location>
        <begin position="763"/>
        <end position="953"/>
    </location>
</feature>
<keyword evidence="13" id="KW-0325">Glycoprotein</keyword>
<evidence type="ECO:0000259" key="22">
    <source>
        <dbReference type="PROSITE" id="PS50835"/>
    </source>
</evidence>
<keyword evidence="17" id="KW-0175">Coiled coil</keyword>
<dbReference type="Pfam" id="PF13445">
    <property type="entry name" value="zf-RING_UBOX"/>
    <property type="match status" value="1"/>
</dbReference>
<comment type="similarity">
    <text evidence="2">Belongs to the immunoglobulin superfamily. BTN/MOG family.</text>
</comment>
<comment type="function">
    <text evidence="15">Neurotoxin that produces dose-dependent hypolocomotion and hyperalgesia in mice. May directly act on the central nervous system, as it is 6500-fold more potent when administered intracerebroventricularly than intraperitoneal.</text>
</comment>
<dbReference type="InterPro" id="IPR003879">
    <property type="entry name" value="Butyrophylin_SPRY"/>
</dbReference>
<keyword evidence="4" id="KW-0812">Transmembrane</keyword>
<evidence type="ECO:0000256" key="2">
    <source>
        <dbReference type="ARBA" id="ARBA00007591"/>
    </source>
</evidence>
<dbReference type="InterPro" id="IPR006574">
    <property type="entry name" value="PRY"/>
</dbReference>
<dbReference type="InterPro" id="IPR013783">
    <property type="entry name" value="Ig-like_fold"/>
</dbReference>
<evidence type="ECO:0000256" key="17">
    <source>
        <dbReference type="SAM" id="Coils"/>
    </source>
</evidence>
<evidence type="ECO:0000256" key="1">
    <source>
        <dbReference type="ARBA" id="ARBA00004479"/>
    </source>
</evidence>
<keyword evidence="9" id="KW-0862">Zinc</keyword>
<dbReference type="KEGG" id="emc:129327704"/>
<feature type="domain" description="Ig-like" evidence="22">
    <location>
        <begin position="22"/>
        <end position="136"/>
    </location>
</feature>
<dbReference type="InterPro" id="IPR036179">
    <property type="entry name" value="Ig-like_dom_sf"/>
</dbReference>
<dbReference type="PROSITE" id="PS00518">
    <property type="entry name" value="ZF_RING_1"/>
    <property type="match status" value="1"/>
</dbReference>
<evidence type="ECO:0000256" key="3">
    <source>
        <dbReference type="ARBA" id="ARBA00009651"/>
    </source>
</evidence>
<dbReference type="PROSITE" id="PS50835">
    <property type="entry name" value="IG_LIKE"/>
    <property type="match status" value="1"/>
</dbReference>
<dbReference type="FunFam" id="2.60.40.10:FF:000208">
    <property type="entry name" value="Butyrophilin subfamily 1 member A1"/>
    <property type="match status" value="1"/>
</dbReference>
<gene>
    <name evidence="24" type="primary">LOC129327704</name>
</gene>
<dbReference type="InterPro" id="IPR013083">
    <property type="entry name" value="Znf_RING/FYVE/PHD"/>
</dbReference>
<dbReference type="SMART" id="SM00589">
    <property type="entry name" value="PRY"/>
    <property type="match status" value="2"/>
</dbReference>
<dbReference type="InterPro" id="IPR017907">
    <property type="entry name" value="Znf_RING_CS"/>
</dbReference>
<keyword evidence="8 16" id="KW-0863">Zinc-finger</keyword>
<dbReference type="Proteomes" id="UP001190640">
    <property type="component" value="Chromosome 4"/>
</dbReference>
<evidence type="ECO:0000313" key="23">
    <source>
        <dbReference type="Proteomes" id="UP001190640"/>
    </source>
</evidence>
<dbReference type="RefSeq" id="XP_054832433.1">
    <property type="nucleotide sequence ID" value="XM_054976458.1"/>
</dbReference>
<dbReference type="AlphaFoldDB" id="A0AA97J6R4"/>
<evidence type="ECO:0000256" key="4">
    <source>
        <dbReference type="ARBA" id="ARBA00022692"/>
    </source>
</evidence>
<evidence type="ECO:0000256" key="7">
    <source>
        <dbReference type="ARBA" id="ARBA00022729"/>
    </source>
</evidence>
<evidence type="ECO:0000259" key="20">
    <source>
        <dbReference type="PROSITE" id="PS50119"/>
    </source>
</evidence>
<dbReference type="Gene3D" id="2.60.120.920">
    <property type="match status" value="2"/>
</dbReference>
<evidence type="ECO:0000256" key="14">
    <source>
        <dbReference type="ARBA" id="ARBA00023319"/>
    </source>
</evidence>
<organism evidence="23 24">
    <name type="scientific">Eublepharis macularius</name>
    <name type="common">Leopard gecko</name>
    <name type="synonym">Cyrtodactylus macularius</name>
    <dbReference type="NCBI Taxonomy" id="481883"/>
    <lineage>
        <taxon>Eukaryota</taxon>
        <taxon>Metazoa</taxon>
        <taxon>Chordata</taxon>
        <taxon>Craniata</taxon>
        <taxon>Vertebrata</taxon>
        <taxon>Euteleostomi</taxon>
        <taxon>Lepidosauria</taxon>
        <taxon>Squamata</taxon>
        <taxon>Bifurcata</taxon>
        <taxon>Gekkota</taxon>
        <taxon>Eublepharidae</taxon>
        <taxon>Eublepharinae</taxon>
        <taxon>Eublepharis</taxon>
    </lineage>
</organism>
<evidence type="ECO:0000259" key="21">
    <source>
        <dbReference type="PROSITE" id="PS50188"/>
    </source>
</evidence>
<dbReference type="InterPro" id="IPR003877">
    <property type="entry name" value="SPRY_dom"/>
</dbReference>
<dbReference type="Gene3D" id="3.30.40.10">
    <property type="entry name" value="Zinc/RING finger domain, C3HC4 (zinc finger)"/>
    <property type="match status" value="1"/>
</dbReference>
<dbReference type="Pfam" id="PF22705">
    <property type="entry name" value="C2-set_3"/>
    <property type="match status" value="1"/>
</dbReference>
<evidence type="ECO:0000256" key="5">
    <source>
        <dbReference type="ARBA" id="ARBA00022699"/>
    </source>
</evidence>
<dbReference type="Pfam" id="PF13765">
    <property type="entry name" value="PRY"/>
    <property type="match status" value="2"/>
</dbReference>